<reference evidence="2 3" key="1">
    <citation type="journal article" date="2018" name="Int. J. Syst. Evol. Microbiol.">
        <title>Epidermidibacterium keratini gen. nov., sp. nov., a member of the family Sporichthyaceae, isolated from keratin epidermis.</title>
        <authorList>
            <person name="Lee D.G."/>
            <person name="Trujillo M.E."/>
            <person name="Kang S."/>
            <person name="Nam J.J."/>
            <person name="Kim Y.J."/>
        </authorList>
    </citation>
    <scope>NUCLEOTIDE SEQUENCE [LARGE SCALE GENOMIC DNA]</scope>
    <source>
        <strain evidence="2 3">EPI-7</strain>
    </source>
</reference>
<dbReference type="AlphaFoldDB" id="A0A7L4YPY8"/>
<evidence type="ECO:0000256" key="1">
    <source>
        <dbReference type="SAM" id="SignalP"/>
    </source>
</evidence>
<accession>A0A7L4YPY8</accession>
<dbReference type="PROSITE" id="PS51257">
    <property type="entry name" value="PROKAR_LIPOPROTEIN"/>
    <property type="match status" value="1"/>
</dbReference>
<proteinExistence type="predicted"/>
<sequence>MSTTARRPIAIIAAILAVVLALGACSSTANPSSYIKDKYQRDASLDENGIQAYVASGKDPEVVATEISTNAQPLDRRTSSENAAADGGNSVFLQYQNVIVSIFPYQDGSRVMLGDYRRAHSVYFAYIGGFWASTPGTVGGGSNNRGGGSGSGK</sequence>
<dbReference type="RefSeq" id="WP_159546327.1">
    <property type="nucleotide sequence ID" value="NZ_CP047156.1"/>
</dbReference>
<evidence type="ECO:0000313" key="3">
    <source>
        <dbReference type="Proteomes" id="UP000463857"/>
    </source>
</evidence>
<gene>
    <name evidence="2" type="ORF">EK0264_13410</name>
</gene>
<evidence type="ECO:0000313" key="2">
    <source>
        <dbReference type="EMBL" id="QHC01190.1"/>
    </source>
</evidence>
<organism evidence="2 3">
    <name type="scientific">Epidermidibacterium keratini</name>
    <dbReference type="NCBI Taxonomy" id="1891644"/>
    <lineage>
        <taxon>Bacteria</taxon>
        <taxon>Bacillati</taxon>
        <taxon>Actinomycetota</taxon>
        <taxon>Actinomycetes</taxon>
        <taxon>Sporichthyales</taxon>
        <taxon>Sporichthyaceae</taxon>
        <taxon>Epidermidibacterium</taxon>
    </lineage>
</organism>
<dbReference type="KEGG" id="eke:EK0264_13410"/>
<dbReference type="Pfam" id="PF14042">
    <property type="entry name" value="DUF4247"/>
    <property type="match status" value="1"/>
</dbReference>
<keyword evidence="1" id="KW-0732">Signal</keyword>
<dbReference type="InterPro" id="IPR025341">
    <property type="entry name" value="DUF4247"/>
</dbReference>
<feature type="signal peptide" evidence="1">
    <location>
        <begin position="1"/>
        <end position="29"/>
    </location>
</feature>
<protein>
    <submittedName>
        <fullName evidence="2">DUF4247 domain-containing protein</fullName>
    </submittedName>
</protein>
<dbReference type="Proteomes" id="UP000463857">
    <property type="component" value="Chromosome"/>
</dbReference>
<name>A0A7L4YPY8_9ACTN</name>
<keyword evidence="3" id="KW-1185">Reference proteome</keyword>
<dbReference type="OrthoDB" id="4546889at2"/>
<dbReference type="InParanoid" id="A0A7L4YPY8"/>
<dbReference type="EMBL" id="CP047156">
    <property type="protein sequence ID" value="QHC01190.1"/>
    <property type="molecule type" value="Genomic_DNA"/>
</dbReference>
<feature type="chain" id="PRO_5038678368" evidence="1">
    <location>
        <begin position="30"/>
        <end position="153"/>
    </location>
</feature>